<proteinExistence type="inferred from homology"/>
<reference evidence="4 5" key="1">
    <citation type="submission" date="2019-06" db="EMBL/GenBank/DDBJ databases">
        <title>Sequencing the genomes of 1000 actinobacteria strains.</title>
        <authorList>
            <person name="Klenk H.-P."/>
        </authorList>
    </citation>
    <scope>NUCLEOTIDE SEQUENCE [LARGE SCALE GENOMIC DNA]</scope>
    <source>
        <strain evidence="4 5">DSM 43186</strain>
    </source>
</reference>
<feature type="transmembrane region" description="Helical" evidence="2">
    <location>
        <begin position="223"/>
        <end position="244"/>
    </location>
</feature>
<keyword evidence="2" id="KW-1133">Transmembrane helix</keyword>
<feature type="transmembrane region" description="Helical" evidence="2">
    <location>
        <begin position="78"/>
        <end position="98"/>
    </location>
</feature>
<keyword evidence="2" id="KW-0812">Transmembrane</keyword>
<comment type="caution">
    <text evidence="4">The sequence shown here is derived from an EMBL/GenBank/DDBJ whole genome shotgun (WGS) entry which is preliminary data.</text>
</comment>
<feature type="transmembrane region" description="Helical" evidence="2">
    <location>
        <begin position="250"/>
        <end position="270"/>
    </location>
</feature>
<feature type="transmembrane region" description="Helical" evidence="2">
    <location>
        <begin position="105"/>
        <end position="124"/>
    </location>
</feature>
<gene>
    <name evidence="4" type="ORF">FHX40_0334</name>
</gene>
<sequence>MFLVGTLTAVSALIADYPVYGGQAVRYAAAAAILLAVARLRGPATERLTRRDVALLVALAMTGLVIFNVAVIESANASGPTLAGTVLGTVPLVLALVGGRPSPRVVAAAAVVVAGATLATGLGSGTPAGLAWSLVALGCEVCFSLLALPLLPRLGAVRVSAYACALAVPLLVAIGLALDGGGILRPPTAAEALGLGYLAVVITVIAFLLWYTGLPRLGPQRAGLLAGLIPVGSLVTTVVLGLGTPTTADLAGAGLVIAGIVLGLRGGVVISRKT</sequence>
<comment type="similarity">
    <text evidence="1">Belongs to the EamA transporter family.</text>
</comment>
<evidence type="ECO:0000256" key="1">
    <source>
        <dbReference type="ARBA" id="ARBA00007362"/>
    </source>
</evidence>
<name>A0A543ISX0_9ACTN</name>
<dbReference type="GO" id="GO:0016020">
    <property type="term" value="C:membrane"/>
    <property type="evidence" value="ECO:0007669"/>
    <property type="project" value="InterPro"/>
</dbReference>
<evidence type="ECO:0000259" key="3">
    <source>
        <dbReference type="Pfam" id="PF00892"/>
    </source>
</evidence>
<evidence type="ECO:0000313" key="4">
    <source>
        <dbReference type="EMBL" id="TQM73681.1"/>
    </source>
</evidence>
<keyword evidence="2" id="KW-0472">Membrane</keyword>
<feature type="transmembrane region" description="Helical" evidence="2">
    <location>
        <begin position="130"/>
        <end position="152"/>
    </location>
</feature>
<dbReference type="AlphaFoldDB" id="A0A543ISX0"/>
<feature type="transmembrane region" description="Helical" evidence="2">
    <location>
        <begin position="190"/>
        <end position="211"/>
    </location>
</feature>
<feature type="transmembrane region" description="Helical" evidence="2">
    <location>
        <begin position="24"/>
        <end position="41"/>
    </location>
</feature>
<dbReference type="EMBL" id="VFPQ01000001">
    <property type="protein sequence ID" value="TQM73681.1"/>
    <property type="molecule type" value="Genomic_DNA"/>
</dbReference>
<dbReference type="Proteomes" id="UP000319213">
    <property type="component" value="Unassembled WGS sequence"/>
</dbReference>
<feature type="domain" description="EamA" evidence="3">
    <location>
        <begin position="150"/>
        <end position="262"/>
    </location>
</feature>
<evidence type="ECO:0000313" key="5">
    <source>
        <dbReference type="Proteomes" id="UP000319213"/>
    </source>
</evidence>
<keyword evidence="5" id="KW-1185">Reference proteome</keyword>
<dbReference type="InterPro" id="IPR000620">
    <property type="entry name" value="EamA_dom"/>
</dbReference>
<protein>
    <submittedName>
        <fullName evidence="4">Threonine/homoserine efflux transporter RhtA</fullName>
    </submittedName>
</protein>
<dbReference type="OrthoDB" id="5150004at2"/>
<organism evidence="4 5">
    <name type="scientific">Thermopolyspora flexuosa</name>
    <dbReference type="NCBI Taxonomy" id="103836"/>
    <lineage>
        <taxon>Bacteria</taxon>
        <taxon>Bacillati</taxon>
        <taxon>Actinomycetota</taxon>
        <taxon>Actinomycetes</taxon>
        <taxon>Streptosporangiales</taxon>
        <taxon>Streptosporangiaceae</taxon>
        <taxon>Thermopolyspora</taxon>
    </lineage>
</organism>
<dbReference type="SUPFAM" id="SSF103481">
    <property type="entry name" value="Multidrug resistance efflux transporter EmrE"/>
    <property type="match status" value="1"/>
</dbReference>
<accession>A0A543ISX0</accession>
<feature type="transmembrane region" description="Helical" evidence="2">
    <location>
        <begin position="159"/>
        <end position="178"/>
    </location>
</feature>
<dbReference type="InterPro" id="IPR037185">
    <property type="entry name" value="EmrE-like"/>
</dbReference>
<feature type="transmembrane region" description="Helical" evidence="2">
    <location>
        <begin position="53"/>
        <end position="72"/>
    </location>
</feature>
<evidence type="ECO:0000256" key="2">
    <source>
        <dbReference type="SAM" id="Phobius"/>
    </source>
</evidence>
<dbReference type="Pfam" id="PF00892">
    <property type="entry name" value="EamA"/>
    <property type="match status" value="1"/>
</dbReference>